<reference evidence="1" key="1">
    <citation type="submission" date="2020-08" db="EMBL/GenBank/DDBJ databases">
        <title>Multicomponent nature underlies the extraordinary mechanical properties of spider dragline silk.</title>
        <authorList>
            <person name="Kono N."/>
            <person name="Nakamura H."/>
            <person name="Mori M."/>
            <person name="Yoshida Y."/>
            <person name="Ohtoshi R."/>
            <person name="Malay A.D."/>
            <person name="Moran D.A.P."/>
            <person name="Tomita M."/>
            <person name="Numata K."/>
            <person name="Arakawa K."/>
        </authorList>
    </citation>
    <scope>NUCLEOTIDE SEQUENCE</scope>
</reference>
<keyword evidence="2" id="KW-1185">Reference proteome</keyword>
<name>A0A8X6IQV8_9ARAC</name>
<proteinExistence type="predicted"/>
<comment type="caution">
    <text evidence="1">The sequence shown here is derived from an EMBL/GenBank/DDBJ whole genome shotgun (WGS) entry which is preliminary data.</text>
</comment>
<dbReference type="EMBL" id="BMAV01027130">
    <property type="protein sequence ID" value="GFS56558.1"/>
    <property type="molecule type" value="Genomic_DNA"/>
</dbReference>
<dbReference type="OrthoDB" id="1714475at2759"/>
<evidence type="ECO:0000313" key="2">
    <source>
        <dbReference type="Proteomes" id="UP000886998"/>
    </source>
</evidence>
<accession>A0A8X6IQV8</accession>
<protein>
    <submittedName>
        <fullName evidence="1">Uncharacterized protein</fullName>
    </submittedName>
</protein>
<dbReference type="Proteomes" id="UP000886998">
    <property type="component" value="Unassembled WGS sequence"/>
</dbReference>
<evidence type="ECO:0000313" key="1">
    <source>
        <dbReference type="EMBL" id="GFS56558.1"/>
    </source>
</evidence>
<sequence>MEREAAKGKGAFIQALWTEYAKHKLYGLVYKAWRQHGAQTLTTWTLWLKRCWTGVLARNGPIAYFKCQTRVQFASARCTGQKRRTAVMRFTYVASYDISTREIPAPSAEHPTH</sequence>
<dbReference type="AlphaFoldDB" id="A0A8X6IQV8"/>
<organism evidence="1 2">
    <name type="scientific">Trichonephila inaurata madagascariensis</name>
    <dbReference type="NCBI Taxonomy" id="2747483"/>
    <lineage>
        <taxon>Eukaryota</taxon>
        <taxon>Metazoa</taxon>
        <taxon>Ecdysozoa</taxon>
        <taxon>Arthropoda</taxon>
        <taxon>Chelicerata</taxon>
        <taxon>Arachnida</taxon>
        <taxon>Araneae</taxon>
        <taxon>Araneomorphae</taxon>
        <taxon>Entelegynae</taxon>
        <taxon>Araneoidea</taxon>
        <taxon>Nephilidae</taxon>
        <taxon>Trichonephila</taxon>
        <taxon>Trichonephila inaurata</taxon>
    </lineage>
</organism>
<gene>
    <name evidence="1" type="ORF">TNIN_278201</name>
</gene>